<keyword evidence="2" id="KW-1185">Reference proteome</keyword>
<proteinExistence type="predicted"/>
<dbReference type="Proteomes" id="UP000029221">
    <property type="component" value="Unassembled WGS sequence"/>
</dbReference>
<evidence type="ECO:0000313" key="1">
    <source>
        <dbReference type="EMBL" id="GAK98160.1"/>
    </source>
</evidence>
<name>A0A090Q583_9FLAO</name>
<accession>A0A090Q583</accession>
<comment type="caution">
    <text evidence="1">The sequence shown here is derived from an EMBL/GenBank/DDBJ whole genome shotgun (WGS) entry which is preliminary data.</text>
</comment>
<protein>
    <submittedName>
        <fullName evidence="1">Uncharacterized protein</fullName>
    </submittedName>
</protein>
<dbReference type="AlphaFoldDB" id="A0A090Q583"/>
<organism evidence="1 2">
    <name type="scientific">Nonlabens tegetincola</name>
    <dbReference type="NCBI Taxonomy" id="323273"/>
    <lineage>
        <taxon>Bacteria</taxon>
        <taxon>Pseudomonadati</taxon>
        <taxon>Bacteroidota</taxon>
        <taxon>Flavobacteriia</taxon>
        <taxon>Flavobacteriales</taxon>
        <taxon>Flavobacteriaceae</taxon>
        <taxon>Nonlabens</taxon>
    </lineage>
</organism>
<dbReference type="EMBL" id="BBML01000009">
    <property type="protein sequence ID" value="GAK98160.1"/>
    <property type="molecule type" value="Genomic_DNA"/>
</dbReference>
<reference evidence="1" key="1">
    <citation type="journal article" date="2014" name="Genome Announc.">
        <title>Draft Genome Sequences of Marine Flavobacterium Nonlabens Strains NR17, NR24, NR27, NR32, NR33, and Ara13.</title>
        <authorList>
            <person name="Nakanishi M."/>
            <person name="Meirelles P."/>
            <person name="Suzuki R."/>
            <person name="Takatani N."/>
            <person name="Mino S."/>
            <person name="Suda W."/>
            <person name="Oshima K."/>
            <person name="Hattori M."/>
            <person name="Ohkuma M."/>
            <person name="Hosokawa M."/>
            <person name="Miyashita K."/>
            <person name="Thompson F.L."/>
            <person name="Niwa A."/>
            <person name="Sawabe T."/>
            <person name="Sawabe T."/>
        </authorList>
    </citation>
    <scope>NUCLEOTIDE SEQUENCE [LARGE SCALE GENOMIC DNA]</scope>
    <source>
        <strain evidence="1">JCM 19294</strain>
    </source>
</reference>
<gene>
    <name evidence="1" type="ORF">JCM19294_793</name>
</gene>
<evidence type="ECO:0000313" key="2">
    <source>
        <dbReference type="Proteomes" id="UP000029221"/>
    </source>
</evidence>
<sequence>MFYRDFPLTLQQIDNKQRFTTNTVKKRAVFNKQLFYHA</sequence>